<name>D9W6M3_9ACTN</name>
<dbReference type="STRING" id="457427.SSOG_02266"/>
<dbReference type="Gene3D" id="1.20.120.530">
    <property type="entry name" value="GntR ligand-binding domain-like"/>
    <property type="match status" value="1"/>
</dbReference>
<protein>
    <submittedName>
        <fullName evidence="6">GntR family transcriptional regulator</fullName>
    </submittedName>
</protein>
<accession>D9W6M3</accession>
<keyword evidence="2" id="KW-0238">DNA-binding</keyword>
<evidence type="ECO:0000313" key="7">
    <source>
        <dbReference type="Proteomes" id="UP000003963"/>
    </source>
</evidence>
<feature type="domain" description="HTH gntR-type" evidence="5">
    <location>
        <begin position="59"/>
        <end position="127"/>
    </location>
</feature>
<dbReference type="HOGENOM" id="CLU_017584_9_2_11"/>
<dbReference type="PANTHER" id="PTHR43537:SF47">
    <property type="entry name" value="REGULATORY PROTEIN GNTR HTH"/>
    <property type="match status" value="1"/>
</dbReference>
<evidence type="ECO:0000256" key="2">
    <source>
        <dbReference type="ARBA" id="ARBA00023125"/>
    </source>
</evidence>
<dbReference type="Proteomes" id="UP000003963">
    <property type="component" value="Unassembled WGS sequence"/>
</dbReference>
<gene>
    <name evidence="6" type="ORF">SSOG_02266</name>
</gene>
<dbReference type="PRINTS" id="PR00035">
    <property type="entry name" value="HTHGNTR"/>
</dbReference>
<dbReference type="Gene3D" id="1.10.10.10">
    <property type="entry name" value="Winged helix-like DNA-binding domain superfamily/Winged helix DNA-binding domain"/>
    <property type="match status" value="1"/>
</dbReference>
<dbReference type="SUPFAM" id="SSF48008">
    <property type="entry name" value="GntR ligand-binding domain-like"/>
    <property type="match status" value="1"/>
</dbReference>
<dbReference type="InterPro" id="IPR036388">
    <property type="entry name" value="WH-like_DNA-bd_sf"/>
</dbReference>
<dbReference type="InterPro" id="IPR000524">
    <property type="entry name" value="Tscrpt_reg_HTH_GntR"/>
</dbReference>
<evidence type="ECO:0000259" key="5">
    <source>
        <dbReference type="PROSITE" id="PS50949"/>
    </source>
</evidence>
<dbReference type="GO" id="GO:0003677">
    <property type="term" value="F:DNA binding"/>
    <property type="evidence" value="ECO:0007669"/>
    <property type="project" value="UniProtKB-KW"/>
</dbReference>
<dbReference type="InterPro" id="IPR036390">
    <property type="entry name" value="WH_DNA-bd_sf"/>
</dbReference>
<proteinExistence type="predicted"/>
<dbReference type="SMART" id="SM00345">
    <property type="entry name" value="HTH_GNTR"/>
    <property type="match status" value="1"/>
</dbReference>
<dbReference type="CDD" id="cd07377">
    <property type="entry name" value="WHTH_GntR"/>
    <property type="match status" value="1"/>
</dbReference>
<keyword evidence="7" id="KW-1185">Reference proteome</keyword>
<dbReference type="EMBL" id="GG657754">
    <property type="protein sequence ID" value="EFL22554.1"/>
    <property type="molecule type" value="Genomic_DNA"/>
</dbReference>
<dbReference type="PROSITE" id="PS50949">
    <property type="entry name" value="HTH_GNTR"/>
    <property type="match status" value="1"/>
</dbReference>
<evidence type="ECO:0000256" key="3">
    <source>
        <dbReference type="ARBA" id="ARBA00023163"/>
    </source>
</evidence>
<feature type="region of interest" description="Disordered" evidence="4">
    <location>
        <begin position="38"/>
        <end position="58"/>
    </location>
</feature>
<dbReference type="GO" id="GO:0003700">
    <property type="term" value="F:DNA-binding transcription factor activity"/>
    <property type="evidence" value="ECO:0007669"/>
    <property type="project" value="InterPro"/>
</dbReference>
<evidence type="ECO:0000313" key="6">
    <source>
        <dbReference type="EMBL" id="EFL22554.1"/>
    </source>
</evidence>
<sequence>MGRAAWAPVCGRLRTSCAHRRTQLLRRLRTSARVREAIAQDQQPAGRDEMAETSQLRHGRVVPQVESTLRAMLTEGRWRPGQRLPSEVTLAAELGVGRSSVREAVRLLAHDGLLDVRHGSGTYAAEEPREPRDVRQLLRRARLLEVYEVRRALEVEAARLAARRVRPEDLTRLTDDLKRRQKAAGAGPAAFVDADLAFHRTVVELSGNAVLLGLFTSVLPVLREELVEMVVHETGLPDLTCAHTALLDALADGDPEAAIAATVKNLESVMTLIAEEAP</sequence>
<keyword evidence="1" id="KW-0805">Transcription regulation</keyword>
<dbReference type="SMART" id="SM00895">
    <property type="entry name" value="FCD"/>
    <property type="match status" value="1"/>
</dbReference>
<dbReference type="Pfam" id="PF00392">
    <property type="entry name" value="GntR"/>
    <property type="match status" value="1"/>
</dbReference>
<dbReference type="InterPro" id="IPR011711">
    <property type="entry name" value="GntR_C"/>
</dbReference>
<dbReference type="Pfam" id="PF07729">
    <property type="entry name" value="FCD"/>
    <property type="match status" value="1"/>
</dbReference>
<evidence type="ECO:0000256" key="1">
    <source>
        <dbReference type="ARBA" id="ARBA00023015"/>
    </source>
</evidence>
<dbReference type="SUPFAM" id="SSF46785">
    <property type="entry name" value="Winged helix' DNA-binding domain"/>
    <property type="match status" value="1"/>
</dbReference>
<dbReference type="InterPro" id="IPR008920">
    <property type="entry name" value="TF_FadR/GntR_C"/>
</dbReference>
<evidence type="ECO:0000256" key="4">
    <source>
        <dbReference type="SAM" id="MobiDB-lite"/>
    </source>
</evidence>
<keyword evidence="3" id="KW-0804">Transcription</keyword>
<organism evidence="6 7">
    <name type="scientific">Streptomyces himastatinicus ATCC 53653</name>
    <dbReference type="NCBI Taxonomy" id="457427"/>
    <lineage>
        <taxon>Bacteria</taxon>
        <taxon>Bacillati</taxon>
        <taxon>Actinomycetota</taxon>
        <taxon>Actinomycetes</taxon>
        <taxon>Kitasatosporales</taxon>
        <taxon>Streptomycetaceae</taxon>
        <taxon>Streptomyces</taxon>
        <taxon>Streptomyces violaceusniger group</taxon>
    </lineage>
</organism>
<dbReference type="PANTHER" id="PTHR43537">
    <property type="entry name" value="TRANSCRIPTIONAL REGULATOR, GNTR FAMILY"/>
    <property type="match status" value="1"/>
</dbReference>
<dbReference type="AlphaFoldDB" id="D9W6M3"/>
<reference evidence="6 7" key="1">
    <citation type="submission" date="2009-02" db="EMBL/GenBank/DDBJ databases">
        <title>Annotation of Streptomyces hygroscopicus strain ATCC 53653.</title>
        <authorList>
            <consortium name="The Broad Institute Genome Sequencing Platform"/>
            <consortium name="Broad Institute Microbial Sequencing Center"/>
            <person name="Fischbach M."/>
            <person name="Godfrey P."/>
            <person name="Ward D."/>
            <person name="Young S."/>
            <person name="Zeng Q."/>
            <person name="Koehrsen M."/>
            <person name="Alvarado L."/>
            <person name="Berlin A.M."/>
            <person name="Bochicchio J."/>
            <person name="Borenstein D."/>
            <person name="Chapman S.B."/>
            <person name="Chen Z."/>
            <person name="Engels R."/>
            <person name="Freedman E."/>
            <person name="Gellesch M."/>
            <person name="Goldberg J."/>
            <person name="Griggs A."/>
            <person name="Gujja S."/>
            <person name="Heilman E.R."/>
            <person name="Heiman D.I."/>
            <person name="Hepburn T.A."/>
            <person name="Howarth C."/>
            <person name="Jen D."/>
            <person name="Larson L."/>
            <person name="Lewis B."/>
            <person name="Mehta T."/>
            <person name="Park D."/>
            <person name="Pearson M."/>
            <person name="Richards J."/>
            <person name="Roberts A."/>
            <person name="Saif S."/>
            <person name="Shea T.D."/>
            <person name="Shenoy N."/>
            <person name="Sisk P."/>
            <person name="Stolte C."/>
            <person name="Sykes S.N."/>
            <person name="Thomson T."/>
            <person name="Walk T."/>
            <person name="White J."/>
            <person name="Yandava C."/>
            <person name="Straight P."/>
            <person name="Clardy J."/>
            <person name="Hung D."/>
            <person name="Kolter R."/>
            <person name="Mekalanos J."/>
            <person name="Walker S."/>
            <person name="Walsh C.T."/>
            <person name="Wieland-Brown L.C."/>
            <person name="Haas B."/>
            <person name="Nusbaum C."/>
            <person name="Birren B."/>
        </authorList>
    </citation>
    <scope>NUCLEOTIDE SEQUENCE [LARGE SCALE GENOMIC DNA]</scope>
    <source>
        <strain evidence="6 7">ATCC 53653</strain>
    </source>
</reference>